<evidence type="ECO:0000313" key="3">
    <source>
        <dbReference type="Proteomes" id="UP000824469"/>
    </source>
</evidence>
<feature type="compositionally biased region" description="Basic and acidic residues" evidence="1">
    <location>
        <begin position="1"/>
        <end position="13"/>
    </location>
</feature>
<keyword evidence="3" id="KW-1185">Reference proteome</keyword>
<feature type="non-terminal residue" evidence="2">
    <location>
        <position position="50"/>
    </location>
</feature>
<gene>
    <name evidence="2" type="ORF">KI387_012357</name>
</gene>
<feature type="region of interest" description="Disordered" evidence="1">
    <location>
        <begin position="1"/>
        <end position="50"/>
    </location>
</feature>
<evidence type="ECO:0000256" key="1">
    <source>
        <dbReference type="SAM" id="MobiDB-lite"/>
    </source>
</evidence>
<accession>A0AA38FC96</accession>
<sequence>VILSEEMRRKSSRESSTSGNDLPGKLEATEDRGKPWKIKRSGKVKFENKT</sequence>
<organism evidence="2 3">
    <name type="scientific">Taxus chinensis</name>
    <name type="common">Chinese yew</name>
    <name type="synonym">Taxus wallichiana var. chinensis</name>
    <dbReference type="NCBI Taxonomy" id="29808"/>
    <lineage>
        <taxon>Eukaryota</taxon>
        <taxon>Viridiplantae</taxon>
        <taxon>Streptophyta</taxon>
        <taxon>Embryophyta</taxon>
        <taxon>Tracheophyta</taxon>
        <taxon>Spermatophyta</taxon>
        <taxon>Pinopsida</taxon>
        <taxon>Pinidae</taxon>
        <taxon>Conifers II</taxon>
        <taxon>Cupressales</taxon>
        <taxon>Taxaceae</taxon>
        <taxon>Taxus</taxon>
    </lineage>
</organism>
<evidence type="ECO:0000313" key="2">
    <source>
        <dbReference type="EMBL" id="KAH9300774.1"/>
    </source>
</evidence>
<reference evidence="2 3" key="1">
    <citation type="journal article" date="2021" name="Nat. Plants">
        <title>The Taxus genome provides insights into paclitaxel biosynthesis.</title>
        <authorList>
            <person name="Xiong X."/>
            <person name="Gou J."/>
            <person name="Liao Q."/>
            <person name="Li Y."/>
            <person name="Zhou Q."/>
            <person name="Bi G."/>
            <person name="Li C."/>
            <person name="Du R."/>
            <person name="Wang X."/>
            <person name="Sun T."/>
            <person name="Guo L."/>
            <person name="Liang H."/>
            <person name="Lu P."/>
            <person name="Wu Y."/>
            <person name="Zhang Z."/>
            <person name="Ro D.K."/>
            <person name="Shang Y."/>
            <person name="Huang S."/>
            <person name="Yan J."/>
        </authorList>
    </citation>
    <scope>NUCLEOTIDE SEQUENCE [LARGE SCALE GENOMIC DNA]</scope>
    <source>
        <strain evidence="2">Ta-2019</strain>
    </source>
</reference>
<name>A0AA38FC96_TAXCH</name>
<feature type="non-terminal residue" evidence="2">
    <location>
        <position position="1"/>
    </location>
</feature>
<dbReference type="AlphaFoldDB" id="A0AA38FC96"/>
<comment type="caution">
    <text evidence="2">The sequence shown here is derived from an EMBL/GenBank/DDBJ whole genome shotgun (WGS) entry which is preliminary data.</text>
</comment>
<protein>
    <submittedName>
        <fullName evidence="2">Uncharacterized protein</fullName>
    </submittedName>
</protein>
<dbReference type="EMBL" id="JAHRHJ020000009">
    <property type="protein sequence ID" value="KAH9300774.1"/>
    <property type="molecule type" value="Genomic_DNA"/>
</dbReference>
<proteinExistence type="predicted"/>
<dbReference type="Proteomes" id="UP000824469">
    <property type="component" value="Unassembled WGS sequence"/>
</dbReference>